<dbReference type="EMBL" id="BMKF01000002">
    <property type="protein sequence ID" value="GGB68509.1"/>
    <property type="molecule type" value="Genomic_DNA"/>
</dbReference>
<proteinExistence type="predicted"/>
<feature type="compositionally biased region" description="Pro residues" evidence="1">
    <location>
        <begin position="73"/>
        <end position="96"/>
    </location>
</feature>
<keyword evidence="2" id="KW-0812">Transmembrane</keyword>
<evidence type="ECO:0000313" key="4">
    <source>
        <dbReference type="Proteomes" id="UP000628854"/>
    </source>
</evidence>
<feature type="transmembrane region" description="Helical" evidence="2">
    <location>
        <begin position="20"/>
        <end position="39"/>
    </location>
</feature>
<comment type="caution">
    <text evidence="3">The sequence shown here is derived from an EMBL/GenBank/DDBJ whole genome shotgun (WGS) entry which is preliminary data.</text>
</comment>
<feature type="region of interest" description="Disordered" evidence="1">
    <location>
        <begin position="62"/>
        <end position="106"/>
    </location>
</feature>
<gene>
    <name evidence="3" type="ORF">GCM10011503_16380</name>
</gene>
<evidence type="ECO:0000313" key="3">
    <source>
        <dbReference type="EMBL" id="GGB68509.1"/>
    </source>
</evidence>
<organism evidence="3 4">
    <name type="scientific">Henriciella pelagia</name>
    <dbReference type="NCBI Taxonomy" id="1977912"/>
    <lineage>
        <taxon>Bacteria</taxon>
        <taxon>Pseudomonadati</taxon>
        <taxon>Pseudomonadota</taxon>
        <taxon>Alphaproteobacteria</taxon>
        <taxon>Hyphomonadales</taxon>
        <taxon>Hyphomonadaceae</taxon>
        <taxon>Henriciella</taxon>
    </lineage>
</organism>
<evidence type="ECO:0000256" key="2">
    <source>
        <dbReference type="SAM" id="Phobius"/>
    </source>
</evidence>
<evidence type="ECO:0008006" key="5">
    <source>
        <dbReference type="Google" id="ProtNLM"/>
    </source>
</evidence>
<evidence type="ECO:0000256" key="1">
    <source>
        <dbReference type="SAM" id="MobiDB-lite"/>
    </source>
</evidence>
<sequence>MQADKPAPATGAHARLRQSWPLLVSIFGVNLPLLGLLGLMSGHAGRNELAVIVPITLVELPERQEPEPEPEPEPAPPPQTVAPAPERPAPPSPQPEPSETDRPTLQSPILAAPGETADAVLPQAGADTDAEETTPALRQPAEQAITALQAFRCNRLGADRPVDCPDVEDAILPVTKPAFAEEPDMKPKAWADFEVPQQDLALARLLAEGCPPNDGVINDVFVPTDNPYLQGAGSMTGSLSANSAAPECG</sequence>
<protein>
    <recommendedName>
        <fullName evidence="5">Energy transducer TonB</fullName>
    </recommendedName>
</protein>
<keyword evidence="2" id="KW-0472">Membrane</keyword>
<keyword evidence="2" id="KW-1133">Transmembrane helix</keyword>
<reference evidence="4" key="1">
    <citation type="journal article" date="2019" name="Int. J. Syst. Evol. Microbiol.">
        <title>The Global Catalogue of Microorganisms (GCM) 10K type strain sequencing project: providing services to taxonomists for standard genome sequencing and annotation.</title>
        <authorList>
            <consortium name="The Broad Institute Genomics Platform"/>
            <consortium name="The Broad Institute Genome Sequencing Center for Infectious Disease"/>
            <person name="Wu L."/>
            <person name="Ma J."/>
        </authorList>
    </citation>
    <scope>NUCLEOTIDE SEQUENCE [LARGE SCALE GENOMIC DNA]</scope>
    <source>
        <strain evidence="4">CGMCC 1.15928</strain>
    </source>
</reference>
<keyword evidence="4" id="KW-1185">Reference proteome</keyword>
<accession>A0ABQ1JH95</accession>
<dbReference type="RefSeq" id="WP_084393010.1">
    <property type="nucleotide sequence ID" value="NZ_BMKF01000002.1"/>
</dbReference>
<name>A0ABQ1JH95_9PROT</name>
<dbReference type="Proteomes" id="UP000628854">
    <property type="component" value="Unassembled WGS sequence"/>
</dbReference>